<organism evidence="8">
    <name type="scientific">Musa acuminata subsp. malaccensis</name>
    <name type="common">Wild banana</name>
    <name type="synonym">Musa malaccensis</name>
    <dbReference type="NCBI Taxonomy" id="214687"/>
    <lineage>
        <taxon>Eukaryota</taxon>
        <taxon>Viridiplantae</taxon>
        <taxon>Streptophyta</taxon>
        <taxon>Embryophyta</taxon>
        <taxon>Tracheophyta</taxon>
        <taxon>Spermatophyta</taxon>
        <taxon>Magnoliopsida</taxon>
        <taxon>Liliopsida</taxon>
        <taxon>Zingiberales</taxon>
        <taxon>Musaceae</taxon>
        <taxon>Musa</taxon>
    </lineage>
</organism>
<dbReference type="PANTHER" id="PTHR22936">
    <property type="entry name" value="RHOMBOID-RELATED"/>
    <property type="match status" value="1"/>
</dbReference>
<evidence type="ECO:0000256" key="4">
    <source>
        <dbReference type="ARBA" id="ARBA00022989"/>
    </source>
</evidence>
<dbReference type="AlphaFoldDB" id="A0A8D7FE32"/>
<dbReference type="SUPFAM" id="SSF144091">
    <property type="entry name" value="Rhomboid-like"/>
    <property type="match status" value="1"/>
</dbReference>
<keyword evidence="5 6" id="KW-0472">Membrane</keyword>
<feature type="transmembrane region" description="Helical" evidence="6">
    <location>
        <begin position="89"/>
        <end position="111"/>
    </location>
</feature>
<keyword evidence="6" id="KW-0645">Protease</keyword>
<dbReference type="GO" id="GO:0006508">
    <property type="term" value="P:proteolysis"/>
    <property type="evidence" value="ECO:0007669"/>
    <property type="project" value="UniProtKB-KW"/>
</dbReference>
<reference evidence="8" key="1">
    <citation type="submission" date="2021-03" db="EMBL/GenBank/DDBJ databases">
        <authorList>
            <consortium name="Genoscope - CEA"/>
            <person name="William W."/>
        </authorList>
    </citation>
    <scope>NUCLEOTIDE SEQUENCE</scope>
    <source>
        <strain evidence="8">Doubled-haploid Pahang</strain>
    </source>
</reference>
<name>A0A8D7FE32_MUSAM</name>
<evidence type="ECO:0000256" key="2">
    <source>
        <dbReference type="ARBA" id="ARBA00009045"/>
    </source>
</evidence>
<dbReference type="Gene3D" id="1.20.1540.10">
    <property type="entry name" value="Rhomboid-like"/>
    <property type="match status" value="1"/>
</dbReference>
<dbReference type="InterPro" id="IPR022764">
    <property type="entry name" value="Peptidase_S54_rhomboid_dom"/>
</dbReference>
<comment type="similarity">
    <text evidence="2 6">Belongs to the peptidase S54 family.</text>
</comment>
<comment type="subcellular location">
    <subcellularLocation>
        <location evidence="1 6">Membrane</location>
        <topology evidence="1 6">Multi-pass membrane protein</topology>
    </subcellularLocation>
</comment>
<proteinExistence type="inferred from homology"/>
<evidence type="ECO:0000313" key="8">
    <source>
        <dbReference type="EMBL" id="CAG1852535.1"/>
    </source>
</evidence>
<evidence type="ECO:0000259" key="7">
    <source>
        <dbReference type="Pfam" id="PF01694"/>
    </source>
</evidence>
<dbReference type="EC" id="3.4.21.105" evidence="6"/>
<keyword evidence="4 6" id="KW-1133">Transmembrane helix</keyword>
<dbReference type="GO" id="GO:0004252">
    <property type="term" value="F:serine-type endopeptidase activity"/>
    <property type="evidence" value="ECO:0007669"/>
    <property type="project" value="InterPro"/>
</dbReference>
<comment type="catalytic activity">
    <reaction evidence="6">
        <text>Cleaves type-1 transmembrane domains using a catalytic dyad composed of serine and histidine that are contributed by different transmembrane domains.</text>
        <dbReference type="EC" id="3.4.21.105"/>
    </reaction>
</comment>
<evidence type="ECO:0000256" key="3">
    <source>
        <dbReference type="ARBA" id="ARBA00022692"/>
    </source>
</evidence>
<dbReference type="InterPro" id="IPR002610">
    <property type="entry name" value="Peptidase_S54_rhomboid-like"/>
</dbReference>
<dbReference type="InterPro" id="IPR035952">
    <property type="entry name" value="Rhomboid-like_sf"/>
</dbReference>
<sequence length="184" mass="20568">MLSELLTNWTIYANKFAALLTLIFIIVINLAVGLLPDVDNFAHIGGFVSGFLLGFMLLIRPQFGWVSRENALPMYHSTPVKHKHKIYQYILWITAALLLVVGFTIGLIMLFRGVNANDYCPWCRYLSCIPTSKKSCSSSPIYCSSSQEGSNVNLSCEGSSRTHSYFLPDATEARLRELCSQLCS</sequence>
<keyword evidence="3 6" id="KW-0812">Transmembrane</keyword>
<feature type="domain" description="Peptidase S54 rhomboid" evidence="7">
    <location>
        <begin position="2"/>
        <end position="58"/>
    </location>
</feature>
<dbReference type="PANTHER" id="PTHR22936:SF77">
    <property type="entry name" value="RHOMBOID-LIKE PROTEIN 1"/>
    <property type="match status" value="1"/>
</dbReference>
<comment type="caution">
    <text evidence="6">Lacks conserved residue(s) required for the propagation of feature annotation.</text>
</comment>
<protein>
    <recommendedName>
        <fullName evidence="6">RHOMBOID-like protein</fullName>
        <ecNumber evidence="6">3.4.21.105</ecNumber>
    </recommendedName>
</protein>
<keyword evidence="6" id="KW-0378">Hydrolase</keyword>
<evidence type="ECO:0000256" key="5">
    <source>
        <dbReference type="ARBA" id="ARBA00023136"/>
    </source>
</evidence>
<accession>A0A8D7FE32</accession>
<dbReference type="GO" id="GO:0016020">
    <property type="term" value="C:membrane"/>
    <property type="evidence" value="ECO:0007669"/>
    <property type="project" value="UniProtKB-SubCell"/>
</dbReference>
<evidence type="ECO:0000256" key="1">
    <source>
        <dbReference type="ARBA" id="ARBA00004141"/>
    </source>
</evidence>
<gene>
    <name evidence="8" type="ORF">GSMUA_307610.1</name>
</gene>
<dbReference type="EMBL" id="HG996476">
    <property type="protein sequence ID" value="CAG1852535.1"/>
    <property type="molecule type" value="Genomic_DNA"/>
</dbReference>
<evidence type="ECO:0000256" key="6">
    <source>
        <dbReference type="RuleBase" id="RU362115"/>
    </source>
</evidence>
<comment type="function">
    <text evidence="6">Serine protease involved in intramembrane proteolysis.</text>
</comment>
<dbReference type="Pfam" id="PF01694">
    <property type="entry name" value="Rhomboid"/>
    <property type="match status" value="1"/>
</dbReference>
<feature type="transmembrane region" description="Helical" evidence="6">
    <location>
        <begin position="41"/>
        <end position="59"/>
    </location>
</feature>
<keyword evidence="6" id="KW-0720">Serine protease</keyword>
<feature type="transmembrane region" description="Helical" evidence="6">
    <location>
        <begin position="12"/>
        <end position="35"/>
    </location>
</feature>